<keyword evidence="6" id="KW-0175">Coiled coil</keyword>
<dbReference type="Pfam" id="PF10376">
    <property type="entry name" value="Mei5"/>
    <property type="match status" value="1"/>
</dbReference>
<gene>
    <name evidence="13 14" type="primary">LOC106078655</name>
</gene>
<feature type="compositionally biased region" description="Basic and acidic residues" evidence="11">
    <location>
        <begin position="1"/>
        <end position="17"/>
    </location>
</feature>
<dbReference type="OMA" id="ICKENQH"/>
<keyword evidence="5" id="KW-0805">Transcription regulation</keyword>
<proteinExistence type="inferred from homology"/>
<evidence type="ECO:0000313" key="14">
    <source>
        <dbReference type="RefSeq" id="XP_013095062.2"/>
    </source>
</evidence>
<keyword evidence="8" id="KW-0234">DNA repair</keyword>
<dbReference type="Proteomes" id="UP001165740">
    <property type="component" value="Chromosome 1"/>
</dbReference>
<dbReference type="PANTHER" id="PTHR28643">
    <property type="entry name" value="SWI5-DEPENDENT RECOMBINATION DNA REPAIR PROTEIN 1 HOMOLOG"/>
    <property type="match status" value="1"/>
</dbReference>
<sequence>MENVLENKHDKSTEQHSSKISSALKERLKKCGRYHTGSPSDPSASKFSTPNSKRKHNPPPKSGFALALKKRKLDYDQSGCDTSLPDLKECTAAETKKTNELVSKDENKIASSENTLPNCSLVENMKQKLLTEKRLLEVQLKEKNEILRKLKMVKMYREKNNLSELQILINTWRAVSQRALVDLHQLLPHPMPSLTELITNMHIDAELIHYNVEDESFT</sequence>
<dbReference type="PANTHER" id="PTHR28643:SF1">
    <property type="entry name" value="SWI5-DEPENDENT RECOMBINATION DNA REPAIR PROTEIN 1 HOMOLOG"/>
    <property type="match status" value="1"/>
</dbReference>
<comment type="similarity">
    <text evidence="2">Belongs to the SFR1/MEI5 family.</text>
</comment>
<dbReference type="InterPro" id="IPR018468">
    <property type="entry name" value="SFR1/Mei5"/>
</dbReference>
<dbReference type="KEGG" id="bgt:106078655"/>
<keyword evidence="12" id="KW-1185">Reference proteome</keyword>
<dbReference type="GO" id="GO:0003713">
    <property type="term" value="F:transcription coactivator activity"/>
    <property type="evidence" value="ECO:0007669"/>
    <property type="project" value="InterPro"/>
</dbReference>
<evidence type="ECO:0000256" key="4">
    <source>
        <dbReference type="ARBA" id="ARBA00022763"/>
    </source>
</evidence>
<evidence type="ECO:0000256" key="1">
    <source>
        <dbReference type="ARBA" id="ARBA00004123"/>
    </source>
</evidence>
<dbReference type="GO" id="GO:0000724">
    <property type="term" value="P:double-strand break repair via homologous recombination"/>
    <property type="evidence" value="ECO:0007669"/>
    <property type="project" value="InterPro"/>
</dbReference>
<reference evidence="13 14" key="1">
    <citation type="submission" date="2025-04" db="UniProtKB">
        <authorList>
            <consortium name="RefSeq"/>
        </authorList>
    </citation>
    <scope>IDENTIFICATION</scope>
</reference>
<protein>
    <recommendedName>
        <fullName evidence="3">Swi5-dependent recombination DNA repair protein 1 homolog</fullName>
    </recommendedName>
    <alternativeName>
        <fullName evidence="10">Meiosis protein 5 homolog</fullName>
    </alternativeName>
</protein>
<evidence type="ECO:0000256" key="9">
    <source>
        <dbReference type="ARBA" id="ARBA00023242"/>
    </source>
</evidence>
<evidence type="ECO:0000256" key="5">
    <source>
        <dbReference type="ARBA" id="ARBA00023015"/>
    </source>
</evidence>
<dbReference type="GO" id="GO:0032798">
    <property type="term" value="C:Swi5-Sfr1 complex"/>
    <property type="evidence" value="ECO:0007669"/>
    <property type="project" value="InterPro"/>
</dbReference>
<evidence type="ECO:0000313" key="12">
    <source>
        <dbReference type="Proteomes" id="UP001165740"/>
    </source>
</evidence>
<evidence type="ECO:0000256" key="6">
    <source>
        <dbReference type="ARBA" id="ARBA00023054"/>
    </source>
</evidence>
<keyword evidence="4" id="KW-0227">DNA damage</keyword>
<keyword evidence="9" id="KW-0539">Nucleus</keyword>
<evidence type="ECO:0000256" key="7">
    <source>
        <dbReference type="ARBA" id="ARBA00023163"/>
    </source>
</evidence>
<dbReference type="Gene3D" id="6.10.140.1020">
    <property type="match status" value="1"/>
</dbReference>
<evidence type="ECO:0000256" key="10">
    <source>
        <dbReference type="ARBA" id="ARBA00033234"/>
    </source>
</evidence>
<accession>A0A9U8EMT9</accession>
<dbReference type="InterPro" id="IPR042429">
    <property type="entry name" value="SFR1"/>
</dbReference>
<evidence type="ECO:0000313" key="13">
    <source>
        <dbReference type="RefSeq" id="XP_013095061.2"/>
    </source>
</evidence>
<dbReference type="OrthoDB" id="10051617at2759"/>
<feature type="region of interest" description="Disordered" evidence="11">
    <location>
        <begin position="1"/>
        <end position="63"/>
    </location>
</feature>
<evidence type="ECO:0000256" key="3">
    <source>
        <dbReference type="ARBA" id="ARBA00014688"/>
    </source>
</evidence>
<evidence type="ECO:0000256" key="2">
    <source>
        <dbReference type="ARBA" id="ARBA00008729"/>
    </source>
</evidence>
<evidence type="ECO:0000256" key="8">
    <source>
        <dbReference type="ARBA" id="ARBA00023204"/>
    </source>
</evidence>
<comment type="subcellular location">
    <subcellularLocation>
        <location evidence="1">Nucleus</location>
    </subcellularLocation>
</comment>
<organism evidence="12 14">
    <name type="scientific">Biomphalaria glabrata</name>
    <name type="common">Bloodfluke planorb</name>
    <name type="synonym">Freshwater snail</name>
    <dbReference type="NCBI Taxonomy" id="6526"/>
    <lineage>
        <taxon>Eukaryota</taxon>
        <taxon>Metazoa</taxon>
        <taxon>Spiralia</taxon>
        <taxon>Lophotrochozoa</taxon>
        <taxon>Mollusca</taxon>
        <taxon>Gastropoda</taxon>
        <taxon>Heterobranchia</taxon>
        <taxon>Euthyneura</taxon>
        <taxon>Panpulmonata</taxon>
        <taxon>Hygrophila</taxon>
        <taxon>Lymnaeoidea</taxon>
        <taxon>Planorbidae</taxon>
        <taxon>Biomphalaria</taxon>
    </lineage>
</organism>
<keyword evidence="7" id="KW-0804">Transcription</keyword>
<dbReference type="GeneID" id="106078655"/>
<dbReference type="RefSeq" id="XP_013095062.2">
    <property type="nucleotide sequence ID" value="XM_013239608.2"/>
</dbReference>
<dbReference type="RefSeq" id="XP_013095061.2">
    <property type="nucleotide sequence ID" value="XM_013239607.2"/>
</dbReference>
<evidence type="ECO:0000256" key="11">
    <source>
        <dbReference type="SAM" id="MobiDB-lite"/>
    </source>
</evidence>
<name>A0A9U8EMT9_BIOGL</name>
<dbReference type="AlphaFoldDB" id="A0A9U8EMT9"/>
<feature type="compositionally biased region" description="Polar residues" evidence="11">
    <location>
        <begin position="37"/>
        <end position="51"/>
    </location>
</feature>